<dbReference type="GO" id="GO:0046872">
    <property type="term" value="F:metal ion binding"/>
    <property type="evidence" value="ECO:0007669"/>
    <property type="project" value="UniProtKB-KW"/>
</dbReference>
<dbReference type="InterPro" id="IPR036412">
    <property type="entry name" value="HAD-like_sf"/>
</dbReference>
<reference evidence="4 5" key="1">
    <citation type="submission" date="2015-08" db="EMBL/GenBank/DDBJ databases">
        <title>Antibacterial properties of a collection of Vibrionaceae strains.</title>
        <authorList>
            <person name="Giubergia S."/>
        </authorList>
    </citation>
    <scope>NUCLEOTIDE SEQUENCE [LARGE SCALE GENOMIC DNA]</scope>
    <source>
        <strain evidence="4 5">S0821</strain>
    </source>
</reference>
<dbReference type="InterPro" id="IPR051400">
    <property type="entry name" value="HAD-like_hydrolase"/>
</dbReference>
<dbReference type="Proteomes" id="UP000051221">
    <property type="component" value="Unassembled WGS sequence"/>
</dbReference>
<evidence type="ECO:0000256" key="2">
    <source>
        <dbReference type="ARBA" id="ARBA00022801"/>
    </source>
</evidence>
<sequence length="158" mass="17539">MTSIYLFDWGDTLMVNMPSYQGKMCDWPSVEATPQALETLRMLSQHAQVYVATNADDSTEADIQQAFARVGLDDFIQGYFCKQTLGFAKGTPEFFATILHHLNVRADAITMVGDTLEKDILPALDAGMQAVWYNPSHQMASKPYSGAVIHSLAELIEE</sequence>
<dbReference type="Pfam" id="PF00702">
    <property type="entry name" value="Hydrolase"/>
    <property type="match status" value="1"/>
</dbReference>
<proteinExistence type="predicted"/>
<evidence type="ECO:0000313" key="5">
    <source>
        <dbReference type="Proteomes" id="UP000051221"/>
    </source>
</evidence>
<evidence type="ECO:0000256" key="3">
    <source>
        <dbReference type="ARBA" id="ARBA00022842"/>
    </source>
</evidence>
<dbReference type="SUPFAM" id="SSF56784">
    <property type="entry name" value="HAD-like"/>
    <property type="match status" value="1"/>
</dbReference>
<dbReference type="PANTHER" id="PTHR46470:SF2">
    <property type="entry name" value="GLYCERALDEHYDE 3-PHOSPHATE PHOSPHATASE"/>
    <property type="match status" value="1"/>
</dbReference>
<keyword evidence="3" id="KW-0460">Magnesium</keyword>
<keyword evidence="2 4" id="KW-0378">Hydrolase</keyword>
<dbReference type="Gene3D" id="3.40.50.1000">
    <property type="entry name" value="HAD superfamily/HAD-like"/>
    <property type="match status" value="1"/>
</dbReference>
<dbReference type="InterPro" id="IPR023214">
    <property type="entry name" value="HAD_sf"/>
</dbReference>
<protein>
    <submittedName>
        <fullName evidence="4">Hydrolase</fullName>
    </submittedName>
</protein>
<dbReference type="RefSeq" id="WP_055466982.1">
    <property type="nucleotide sequence ID" value="NZ_LKHS01000022.1"/>
</dbReference>
<organism evidence="4 5">
    <name type="scientific">Vibrio furnissii</name>
    <dbReference type="NCBI Taxonomy" id="29494"/>
    <lineage>
        <taxon>Bacteria</taxon>
        <taxon>Pseudomonadati</taxon>
        <taxon>Pseudomonadota</taxon>
        <taxon>Gammaproteobacteria</taxon>
        <taxon>Vibrionales</taxon>
        <taxon>Vibrionaceae</taxon>
        <taxon>Vibrio</taxon>
    </lineage>
</organism>
<name>A0A0Q2S9V0_VIBFU</name>
<keyword evidence="1" id="KW-0479">Metal-binding</keyword>
<accession>A0A0Q2S9V0</accession>
<dbReference type="EMBL" id="LKHS01000022">
    <property type="protein sequence ID" value="KQH84099.1"/>
    <property type="molecule type" value="Genomic_DNA"/>
</dbReference>
<dbReference type="InParanoid" id="A0A0Q2S9V0"/>
<dbReference type="PANTHER" id="PTHR46470">
    <property type="entry name" value="N-ACYLNEURAMINATE-9-PHOSPHATASE"/>
    <property type="match status" value="1"/>
</dbReference>
<evidence type="ECO:0000256" key="1">
    <source>
        <dbReference type="ARBA" id="ARBA00022723"/>
    </source>
</evidence>
<dbReference type="AlphaFoldDB" id="A0A0Q2S9V0"/>
<gene>
    <name evidence="4" type="ORF">AMR76_19850</name>
</gene>
<evidence type="ECO:0000313" key="4">
    <source>
        <dbReference type="EMBL" id="KQH84099.1"/>
    </source>
</evidence>
<dbReference type="GO" id="GO:0016791">
    <property type="term" value="F:phosphatase activity"/>
    <property type="evidence" value="ECO:0007669"/>
    <property type="project" value="TreeGrafter"/>
</dbReference>
<comment type="caution">
    <text evidence="4">The sequence shown here is derived from an EMBL/GenBank/DDBJ whole genome shotgun (WGS) entry which is preliminary data.</text>
</comment>
<keyword evidence="5" id="KW-1185">Reference proteome</keyword>